<dbReference type="PANTHER" id="PTHR43701">
    <property type="entry name" value="MEMBRANE TRANSPORTER PROTEIN MJ0441-RELATED"/>
    <property type="match status" value="1"/>
</dbReference>
<comment type="similarity">
    <text evidence="2 6">Belongs to the 4-toluene sulfonate uptake permease (TSUP) (TC 2.A.102) family.</text>
</comment>
<evidence type="ECO:0000256" key="1">
    <source>
        <dbReference type="ARBA" id="ARBA00004141"/>
    </source>
</evidence>
<feature type="transmembrane region" description="Helical" evidence="6">
    <location>
        <begin position="12"/>
        <end position="33"/>
    </location>
</feature>
<evidence type="ECO:0000256" key="6">
    <source>
        <dbReference type="RuleBase" id="RU363041"/>
    </source>
</evidence>
<evidence type="ECO:0000256" key="5">
    <source>
        <dbReference type="ARBA" id="ARBA00023136"/>
    </source>
</evidence>
<evidence type="ECO:0000256" key="2">
    <source>
        <dbReference type="ARBA" id="ARBA00009142"/>
    </source>
</evidence>
<dbReference type="Proteomes" id="UP000184386">
    <property type="component" value="Unassembled WGS sequence"/>
</dbReference>
<dbReference type="RefSeq" id="WP_084124679.1">
    <property type="nucleotide sequence ID" value="NZ_FRAC01000032.1"/>
</dbReference>
<evidence type="ECO:0000256" key="3">
    <source>
        <dbReference type="ARBA" id="ARBA00022692"/>
    </source>
</evidence>
<dbReference type="EMBL" id="FRAC01000032">
    <property type="protein sequence ID" value="SHL42117.1"/>
    <property type="molecule type" value="Genomic_DNA"/>
</dbReference>
<name>A0A1M7AHK9_9FIRM</name>
<feature type="transmembrane region" description="Helical" evidence="6">
    <location>
        <begin position="45"/>
        <end position="65"/>
    </location>
</feature>
<feature type="transmembrane region" description="Helical" evidence="6">
    <location>
        <begin position="208"/>
        <end position="226"/>
    </location>
</feature>
<keyword evidence="6" id="KW-1003">Cell membrane</keyword>
<feature type="transmembrane region" description="Helical" evidence="6">
    <location>
        <begin position="140"/>
        <end position="160"/>
    </location>
</feature>
<dbReference type="GO" id="GO:0005886">
    <property type="term" value="C:plasma membrane"/>
    <property type="evidence" value="ECO:0007669"/>
    <property type="project" value="UniProtKB-SubCell"/>
</dbReference>
<protein>
    <recommendedName>
        <fullName evidence="6">Probable membrane transporter protein</fullName>
    </recommendedName>
</protein>
<evidence type="ECO:0000313" key="7">
    <source>
        <dbReference type="EMBL" id="SHL42117.1"/>
    </source>
</evidence>
<gene>
    <name evidence="7" type="ORF">SAMN02745136_04870</name>
</gene>
<feature type="transmembrane region" description="Helical" evidence="6">
    <location>
        <begin position="109"/>
        <end position="128"/>
    </location>
</feature>
<keyword evidence="5 6" id="KW-0472">Membrane</keyword>
<keyword evidence="8" id="KW-1185">Reference proteome</keyword>
<dbReference type="AlphaFoldDB" id="A0A1M7AHK9"/>
<keyword evidence="4 6" id="KW-1133">Transmembrane helix</keyword>
<sequence>MINSFIIMMVSLLASVAGAICGIGGGIIIKPVLDSLGIMSVDTASFLSGCTVMSMSGYSVLRAVCNKEFNTRLKTGIPISAGAAAGGILGRYFFGLLSSSFPSPDDIGAVQSVCLFWLTFAVLLYTISRQKIKTNNISRPLLCILAGLMLGVVSSFLGIGGGPFNLVLLSFLFSMEPKEAARNSLLIIFFAQISSLTLIIAGGKVPDFSFKVLAGMILAGIAGAVIGRRVNKLIKEETVDILFRGLNFIIMIICIYNFIKYL</sequence>
<dbReference type="OrthoDB" id="3181470at2"/>
<proteinExistence type="inferred from homology"/>
<dbReference type="STRING" id="1121322.SAMN02745136_04870"/>
<evidence type="ECO:0000256" key="4">
    <source>
        <dbReference type="ARBA" id="ARBA00022989"/>
    </source>
</evidence>
<reference evidence="7 8" key="1">
    <citation type="submission" date="2016-11" db="EMBL/GenBank/DDBJ databases">
        <authorList>
            <person name="Jaros S."/>
            <person name="Januszkiewicz K."/>
            <person name="Wedrychowicz H."/>
        </authorList>
    </citation>
    <scope>NUCLEOTIDE SEQUENCE [LARGE SCALE GENOMIC DNA]</scope>
    <source>
        <strain evidence="7 8">DSM 15929</strain>
    </source>
</reference>
<organism evidence="7 8">
    <name type="scientific">Anaerocolumna jejuensis DSM 15929</name>
    <dbReference type="NCBI Taxonomy" id="1121322"/>
    <lineage>
        <taxon>Bacteria</taxon>
        <taxon>Bacillati</taxon>
        <taxon>Bacillota</taxon>
        <taxon>Clostridia</taxon>
        <taxon>Lachnospirales</taxon>
        <taxon>Lachnospiraceae</taxon>
        <taxon>Anaerocolumna</taxon>
    </lineage>
</organism>
<comment type="subcellular location">
    <subcellularLocation>
        <location evidence="6">Cell membrane</location>
        <topology evidence="6">Multi-pass membrane protein</topology>
    </subcellularLocation>
    <subcellularLocation>
        <location evidence="1">Membrane</location>
        <topology evidence="1">Multi-pass membrane protein</topology>
    </subcellularLocation>
</comment>
<dbReference type="InterPro" id="IPR051598">
    <property type="entry name" value="TSUP/Inactive_protease-like"/>
</dbReference>
<keyword evidence="3 6" id="KW-0812">Transmembrane</keyword>
<accession>A0A1M7AHK9</accession>
<feature type="transmembrane region" description="Helical" evidence="6">
    <location>
        <begin position="77"/>
        <end position="97"/>
    </location>
</feature>
<feature type="transmembrane region" description="Helical" evidence="6">
    <location>
        <begin position="241"/>
        <end position="259"/>
    </location>
</feature>
<evidence type="ECO:0000313" key="8">
    <source>
        <dbReference type="Proteomes" id="UP000184386"/>
    </source>
</evidence>
<dbReference type="InterPro" id="IPR002781">
    <property type="entry name" value="TM_pro_TauE-like"/>
</dbReference>
<feature type="transmembrane region" description="Helical" evidence="6">
    <location>
        <begin position="180"/>
        <end position="201"/>
    </location>
</feature>
<dbReference type="Pfam" id="PF01925">
    <property type="entry name" value="TauE"/>
    <property type="match status" value="1"/>
</dbReference>
<dbReference type="PANTHER" id="PTHR43701:SF2">
    <property type="entry name" value="MEMBRANE TRANSPORTER PROTEIN YJNA-RELATED"/>
    <property type="match status" value="1"/>
</dbReference>